<reference evidence="6" key="1">
    <citation type="submission" date="2016-11" db="EMBL/GenBank/DDBJ databases">
        <authorList>
            <person name="Varghese N."/>
            <person name="Submissions S."/>
        </authorList>
    </citation>
    <scope>NUCLEOTIDE SEQUENCE [LARGE SCALE GENOMIC DNA]</scope>
    <source>
        <strain evidence="6">GAS401</strain>
    </source>
</reference>
<dbReference type="RefSeq" id="WP_072817006.1">
    <property type="nucleotide sequence ID" value="NZ_LT670849.1"/>
</dbReference>
<dbReference type="GO" id="GO:0008168">
    <property type="term" value="F:methyltransferase activity"/>
    <property type="evidence" value="ECO:0007669"/>
    <property type="project" value="UniProtKB-KW"/>
</dbReference>
<keyword evidence="4" id="KW-0411">Iron-sulfur</keyword>
<evidence type="ECO:0000256" key="3">
    <source>
        <dbReference type="ARBA" id="ARBA00023004"/>
    </source>
</evidence>
<protein>
    <submittedName>
        <fullName evidence="5">Ribosomal protein RSM22 (Predicted rRNA methylase)</fullName>
    </submittedName>
</protein>
<keyword evidence="3" id="KW-0408">Iron</keyword>
<evidence type="ECO:0000256" key="1">
    <source>
        <dbReference type="ARBA" id="ARBA00022723"/>
    </source>
</evidence>
<accession>A0A1M7T833</accession>
<name>A0A1M7T833_9BRAD</name>
<dbReference type="SUPFAM" id="SSF53335">
    <property type="entry name" value="S-adenosyl-L-methionine-dependent methyltransferases"/>
    <property type="match status" value="1"/>
</dbReference>
<dbReference type="OrthoDB" id="9799639at2"/>
<dbReference type="AlphaFoldDB" id="A0A1M7T833"/>
<keyword evidence="5" id="KW-0689">Ribosomal protein</keyword>
<evidence type="ECO:0000256" key="4">
    <source>
        <dbReference type="ARBA" id="ARBA00023014"/>
    </source>
</evidence>
<organism evidence="5 6">
    <name type="scientific">Bradyrhizobium erythrophlei</name>
    <dbReference type="NCBI Taxonomy" id="1437360"/>
    <lineage>
        <taxon>Bacteria</taxon>
        <taxon>Pseudomonadati</taxon>
        <taxon>Pseudomonadota</taxon>
        <taxon>Alphaproteobacteria</taxon>
        <taxon>Hyphomicrobiales</taxon>
        <taxon>Nitrobacteraceae</taxon>
        <taxon>Bradyrhizobium</taxon>
    </lineage>
</organism>
<evidence type="ECO:0000313" key="6">
    <source>
        <dbReference type="Proteomes" id="UP000184096"/>
    </source>
</evidence>
<dbReference type="GO" id="GO:0032259">
    <property type="term" value="P:methylation"/>
    <property type="evidence" value="ECO:0007669"/>
    <property type="project" value="UniProtKB-KW"/>
</dbReference>
<dbReference type="PANTHER" id="PTHR13184">
    <property type="entry name" value="37S RIBOSOMAL PROTEIN S22"/>
    <property type="match status" value="1"/>
</dbReference>
<dbReference type="InterPro" id="IPR015324">
    <property type="entry name" value="Ribosomal_Rsm22-like"/>
</dbReference>
<keyword evidence="5" id="KW-0687">Ribonucleoprotein</keyword>
<dbReference type="GO" id="GO:0051536">
    <property type="term" value="F:iron-sulfur cluster binding"/>
    <property type="evidence" value="ECO:0007669"/>
    <property type="project" value="UniProtKB-KW"/>
</dbReference>
<dbReference type="GO" id="GO:0006412">
    <property type="term" value="P:translation"/>
    <property type="evidence" value="ECO:0007669"/>
    <property type="project" value="InterPro"/>
</dbReference>
<dbReference type="InterPro" id="IPR029063">
    <property type="entry name" value="SAM-dependent_MTases_sf"/>
</dbReference>
<dbReference type="Gene3D" id="3.40.50.150">
    <property type="entry name" value="Vaccinia Virus protein VP39"/>
    <property type="match status" value="1"/>
</dbReference>
<keyword evidence="2" id="KW-0809">Transit peptide</keyword>
<gene>
    <name evidence="5" type="ORF">SAMN05444170_1080</name>
</gene>
<dbReference type="GO" id="GO:0003735">
    <property type="term" value="F:structural constituent of ribosome"/>
    <property type="evidence" value="ECO:0007669"/>
    <property type="project" value="TreeGrafter"/>
</dbReference>
<keyword evidence="5" id="KW-0489">Methyltransferase</keyword>
<keyword evidence="1" id="KW-0479">Metal-binding</keyword>
<keyword evidence="5" id="KW-0808">Transferase</keyword>
<dbReference type="PANTHER" id="PTHR13184:SF5">
    <property type="entry name" value="METHYLTRANSFERASE-LIKE PROTEIN 17, MITOCHONDRIAL"/>
    <property type="match status" value="1"/>
</dbReference>
<dbReference type="GO" id="GO:0046872">
    <property type="term" value="F:metal ion binding"/>
    <property type="evidence" value="ECO:0007669"/>
    <property type="project" value="UniProtKB-KW"/>
</dbReference>
<proteinExistence type="predicted"/>
<sequence length="321" mass="34723">MIRPTLPSALRTALDAKLESLPRDDIAARAGQISKTYRNSGNSRAIASPADALAYALVRMPATYAAVTACLNALVEARPGFAPDSLLDVGAGPGTASWAAAGNFVSLKNFMLLDINAALQKLALDLGREHSRLSAMTCRRDAGALDEVEPADLVIASYLIGEVGENERRTLAEHLWTKTRDTLLVVEPGTPAGYARIIELRSDLIAKGAHVAAPCPHDQPCPLLAPDWCHFAQRLPRLRAHIQLKGAELPFEDEKFSYVVLTREPPAKRFARVLAPPAVGKVEVAAKLCTADGVEIAKVPRRDKTAYANARRWRWGDAPTK</sequence>
<evidence type="ECO:0000256" key="2">
    <source>
        <dbReference type="ARBA" id="ARBA00022946"/>
    </source>
</evidence>
<dbReference type="EMBL" id="LT670849">
    <property type="protein sequence ID" value="SHN66868.1"/>
    <property type="molecule type" value="Genomic_DNA"/>
</dbReference>
<dbReference type="InterPro" id="IPR052571">
    <property type="entry name" value="Mt_RNA_Methyltransferase"/>
</dbReference>
<dbReference type="Pfam" id="PF09243">
    <property type="entry name" value="Rsm22"/>
    <property type="match status" value="1"/>
</dbReference>
<keyword evidence="6" id="KW-1185">Reference proteome</keyword>
<evidence type="ECO:0000313" key="5">
    <source>
        <dbReference type="EMBL" id="SHN66868.1"/>
    </source>
</evidence>
<dbReference type="Proteomes" id="UP000184096">
    <property type="component" value="Chromosome I"/>
</dbReference>
<dbReference type="GO" id="GO:0015935">
    <property type="term" value="C:small ribosomal subunit"/>
    <property type="evidence" value="ECO:0007669"/>
    <property type="project" value="TreeGrafter"/>
</dbReference>